<dbReference type="Pfam" id="PF02875">
    <property type="entry name" value="Mur_ligase_C"/>
    <property type="match status" value="1"/>
</dbReference>
<comment type="catalytic activity">
    <reaction evidence="9 10">
        <text>UDP-N-acetyl-alpha-D-muramoyl-L-alanine + D-glutamate + ATP = UDP-N-acetyl-alpha-D-muramoyl-L-alanyl-D-glutamate + ADP + phosphate + H(+)</text>
        <dbReference type="Rhea" id="RHEA:16429"/>
        <dbReference type="ChEBI" id="CHEBI:15378"/>
        <dbReference type="ChEBI" id="CHEBI:29986"/>
        <dbReference type="ChEBI" id="CHEBI:30616"/>
        <dbReference type="ChEBI" id="CHEBI:43474"/>
        <dbReference type="ChEBI" id="CHEBI:83898"/>
        <dbReference type="ChEBI" id="CHEBI:83900"/>
        <dbReference type="ChEBI" id="CHEBI:456216"/>
        <dbReference type="EC" id="6.3.2.9"/>
    </reaction>
</comment>
<keyword evidence="9 10" id="KW-0961">Cell wall biogenesis/degradation</keyword>
<keyword evidence="3 9" id="KW-0963">Cytoplasm</keyword>
<dbReference type="HAMAP" id="MF_00639">
    <property type="entry name" value="MurD"/>
    <property type="match status" value="1"/>
</dbReference>
<keyword evidence="5 9" id="KW-0132">Cell division</keyword>
<accession>A0A418VFW7</accession>
<dbReference type="InterPro" id="IPR013221">
    <property type="entry name" value="Mur_ligase_cen"/>
</dbReference>
<dbReference type="InterPro" id="IPR036565">
    <property type="entry name" value="Mur-like_cat_sf"/>
</dbReference>
<dbReference type="Gene3D" id="3.90.190.20">
    <property type="entry name" value="Mur ligase, C-terminal domain"/>
    <property type="match status" value="1"/>
</dbReference>
<dbReference type="EC" id="6.3.2.9" evidence="9 10"/>
<dbReference type="UniPathway" id="UPA00219"/>
<dbReference type="InterPro" id="IPR036615">
    <property type="entry name" value="Mur_ligase_C_dom_sf"/>
</dbReference>
<proteinExistence type="inferred from homology"/>
<feature type="domain" description="Mur ligase C-terminal" evidence="11">
    <location>
        <begin position="322"/>
        <end position="436"/>
    </location>
</feature>
<evidence type="ECO:0000256" key="10">
    <source>
        <dbReference type="RuleBase" id="RU003664"/>
    </source>
</evidence>
<dbReference type="Gene3D" id="3.40.50.720">
    <property type="entry name" value="NAD(P)-binding Rossmann-like Domain"/>
    <property type="match status" value="1"/>
</dbReference>
<evidence type="ECO:0000256" key="1">
    <source>
        <dbReference type="ARBA" id="ARBA00004496"/>
    </source>
</evidence>
<keyword evidence="4 9" id="KW-0436">Ligase</keyword>
<evidence type="ECO:0000256" key="7">
    <source>
        <dbReference type="ARBA" id="ARBA00022840"/>
    </source>
</evidence>
<protein>
    <recommendedName>
        <fullName evidence="9 10">UDP-N-acetylmuramoylalanine--D-glutamate ligase</fullName>
        <ecNumber evidence="9 10">6.3.2.9</ecNumber>
    </recommendedName>
    <alternativeName>
        <fullName evidence="9">D-glutamic acid-adding enzyme</fullName>
    </alternativeName>
    <alternativeName>
        <fullName evidence="9">UDP-N-acetylmuramoyl-L-alanyl-D-glutamate synthetase</fullName>
    </alternativeName>
</protein>
<dbReference type="Pfam" id="PF08245">
    <property type="entry name" value="Mur_ligase_M"/>
    <property type="match status" value="1"/>
</dbReference>
<dbReference type="InterPro" id="IPR018109">
    <property type="entry name" value="Folylpolyglutamate_synth_CS"/>
</dbReference>
<dbReference type="PANTHER" id="PTHR43692">
    <property type="entry name" value="UDP-N-ACETYLMURAMOYLALANINE--D-GLUTAMATE LIGASE"/>
    <property type="match status" value="1"/>
</dbReference>
<comment type="pathway">
    <text evidence="2 9 10">Cell wall biogenesis; peptidoglycan biosynthesis.</text>
</comment>
<feature type="binding site" evidence="9">
    <location>
        <begin position="121"/>
        <end position="127"/>
    </location>
    <ligand>
        <name>ATP</name>
        <dbReference type="ChEBI" id="CHEBI:30616"/>
    </ligand>
</feature>
<evidence type="ECO:0000256" key="5">
    <source>
        <dbReference type="ARBA" id="ARBA00022618"/>
    </source>
</evidence>
<keyword evidence="6 9" id="KW-0547">Nucleotide-binding</keyword>
<name>A0A418VFW7_RHOPL</name>
<evidence type="ECO:0000259" key="12">
    <source>
        <dbReference type="Pfam" id="PF08245"/>
    </source>
</evidence>
<comment type="caution">
    <text evidence="13">The sequence shown here is derived from an EMBL/GenBank/DDBJ whole genome shotgun (WGS) entry which is preliminary data.</text>
</comment>
<dbReference type="GO" id="GO:0051301">
    <property type="term" value="P:cell division"/>
    <property type="evidence" value="ECO:0007669"/>
    <property type="project" value="UniProtKB-KW"/>
</dbReference>
<dbReference type="SUPFAM" id="SSF53623">
    <property type="entry name" value="MurD-like peptide ligases, catalytic domain"/>
    <property type="match status" value="1"/>
</dbReference>
<dbReference type="PANTHER" id="PTHR43692:SF1">
    <property type="entry name" value="UDP-N-ACETYLMURAMOYLALANINE--D-GLUTAMATE LIGASE"/>
    <property type="match status" value="1"/>
</dbReference>
<evidence type="ECO:0000259" key="11">
    <source>
        <dbReference type="Pfam" id="PF02875"/>
    </source>
</evidence>
<feature type="domain" description="Mur ligase central" evidence="12">
    <location>
        <begin position="119"/>
        <end position="300"/>
    </location>
</feature>
<reference evidence="13 14" key="1">
    <citation type="submission" date="2018-09" db="EMBL/GenBank/DDBJ databases">
        <title>Draft genome sequence of Rhodopseudomonas palustris 2.1.18.</title>
        <authorList>
            <person name="Robertson S.L."/>
            <person name="Meyer T.E."/>
            <person name="Kyndt J.A."/>
        </authorList>
    </citation>
    <scope>NUCLEOTIDE SEQUENCE [LARGE SCALE GENOMIC DNA]</scope>
    <source>
        <strain evidence="13 14">2.1.18</strain>
    </source>
</reference>
<dbReference type="SUPFAM" id="SSF53244">
    <property type="entry name" value="MurD-like peptide ligases, peptide-binding domain"/>
    <property type="match status" value="1"/>
</dbReference>
<keyword evidence="9 10" id="KW-0133">Cell shape</keyword>
<dbReference type="InterPro" id="IPR005762">
    <property type="entry name" value="MurD"/>
</dbReference>
<dbReference type="NCBIfam" id="TIGR01087">
    <property type="entry name" value="murD"/>
    <property type="match status" value="1"/>
</dbReference>
<keyword evidence="8 9" id="KW-0131">Cell cycle</keyword>
<dbReference type="InterPro" id="IPR004101">
    <property type="entry name" value="Mur_ligase_C"/>
</dbReference>
<keyword evidence="9 10" id="KW-0573">Peptidoglycan synthesis</keyword>
<comment type="similarity">
    <text evidence="9">Belongs to the MurCDEF family.</text>
</comment>
<dbReference type="RefSeq" id="WP_119856458.1">
    <property type="nucleotide sequence ID" value="NZ_QYYD01000009.1"/>
</dbReference>
<dbReference type="GO" id="GO:0005524">
    <property type="term" value="F:ATP binding"/>
    <property type="evidence" value="ECO:0007669"/>
    <property type="project" value="UniProtKB-UniRule"/>
</dbReference>
<gene>
    <name evidence="9" type="primary">murD</name>
    <name evidence="13" type="ORF">D4Q52_10225</name>
</gene>
<evidence type="ECO:0000256" key="4">
    <source>
        <dbReference type="ARBA" id="ARBA00022598"/>
    </source>
</evidence>
<dbReference type="OrthoDB" id="9809796at2"/>
<dbReference type="AlphaFoldDB" id="A0A418VFW7"/>
<evidence type="ECO:0000313" key="13">
    <source>
        <dbReference type="EMBL" id="RJF75025.1"/>
    </source>
</evidence>
<dbReference type="GO" id="GO:0008764">
    <property type="term" value="F:UDP-N-acetylmuramoylalanine-D-glutamate ligase activity"/>
    <property type="evidence" value="ECO:0007669"/>
    <property type="project" value="UniProtKB-UniRule"/>
</dbReference>
<evidence type="ECO:0000256" key="2">
    <source>
        <dbReference type="ARBA" id="ARBA00004752"/>
    </source>
</evidence>
<dbReference type="PROSITE" id="PS01011">
    <property type="entry name" value="FOLYLPOLYGLU_SYNT_1"/>
    <property type="match status" value="1"/>
</dbReference>
<dbReference type="GO" id="GO:0009252">
    <property type="term" value="P:peptidoglycan biosynthetic process"/>
    <property type="evidence" value="ECO:0007669"/>
    <property type="project" value="UniProtKB-UniRule"/>
</dbReference>
<evidence type="ECO:0000256" key="3">
    <source>
        <dbReference type="ARBA" id="ARBA00022490"/>
    </source>
</evidence>
<evidence type="ECO:0000313" key="14">
    <source>
        <dbReference type="Proteomes" id="UP000285523"/>
    </source>
</evidence>
<comment type="subcellular location">
    <subcellularLocation>
        <location evidence="1 9 10">Cytoplasm</location>
    </subcellularLocation>
</comment>
<evidence type="ECO:0000256" key="6">
    <source>
        <dbReference type="ARBA" id="ARBA00022741"/>
    </source>
</evidence>
<dbReference type="Proteomes" id="UP000285523">
    <property type="component" value="Unassembled WGS sequence"/>
</dbReference>
<keyword evidence="7 9" id="KW-0067">ATP-binding</keyword>
<dbReference type="GO" id="GO:0071555">
    <property type="term" value="P:cell wall organization"/>
    <property type="evidence" value="ECO:0007669"/>
    <property type="project" value="UniProtKB-KW"/>
</dbReference>
<sequence>MIPITSLAGQSVAVFGLGGSGLASCHALRAGGAEVIACDDNLDRMVEAAQANFITADLRNLPWTNFAALVLTPGVPLTHPAPHWTVLKAQAAGVEVIGDVELFCRERKLHAPDAPFVAITGTNGKSTTTALIAHLMREAGYDTQMGGNIGTAILSLEPPQAGRVHVIEMSSYQIDLTPSLDPTVGILLNVTEDHIDRHGTIEHYAAVKERLVAGVQDGGTALVGVDDGFGRDIADRLERAGQRVVRISVKQPLADGIVADRDVISRVTGGAAQEIARLGGIGSLRGLHNAQNAAAAAGAALALGVAPDVLQQGLRSFPGLAHRMEQVGRKDTTLFVNDSKGTNADATAKALSSFGDIFWIAGGKPKTGGIESLAEYFPRIRKAYLIGEAAAEFSRTLDGRVPYEISRTLDNAVPAAARDAAASGLPEPVVLLSPACASFDQFRNFEIRGTKFRDLVLALPGVASVTPG</sequence>
<evidence type="ECO:0000256" key="9">
    <source>
        <dbReference type="HAMAP-Rule" id="MF_00639"/>
    </source>
</evidence>
<dbReference type="GO" id="GO:0008360">
    <property type="term" value="P:regulation of cell shape"/>
    <property type="evidence" value="ECO:0007669"/>
    <property type="project" value="UniProtKB-KW"/>
</dbReference>
<dbReference type="GO" id="GO:0005737">
    <property type="term" value="C:cytoplasm"/>
    <property type="evidence" value="ECO:0007669"/>
    <property type="project" value="UniProtKB-SubCell"/>
</dbReference>
<comment type="function">
    <text evidence="9 10">Cell wall formation. Catalyzes the addition of glutamate to the nucleotide precursor UDP-N-acetylmuramoyl-L-alanine (UMA).</text>
</comment>
<dbReference type="SUPFAM" id="SSF51984">
    <property type="entry name" value="MurCD N-terminal domain"/>
    <property type="match status" value="1"/>
</dbReference>
<organism evidence="13 14">
    <name type="scientific">Rhodopseudomonas palustris</name>
    <dbReference type="NCBI Taxonomy" id="1076"/>
    <lineage>
        <taxon>Bacteria</taxon>
        <taxon>Pseudomonadati</taxon>
        <taxon>Pseudomonadota</taxon>
        <taxon>Alphaproteobacteria</taxon>
        <taxon>Hyphomicrobiales</taxon>
        <taxon>Nitrobacteraceae</taxon>
        <taxon>Rhodopseudomonas</taxon>
    </lineage>
</organism>
<dbReference type="GO" id="GO:0004326">
    <property type="term" value="F:tetrahydrofolylpolyglutamate synthase activity"/>
    <property type="evidence" value="ECO:0007669"/>
    <property type="project" value="InterPro"/>
</dbReference>
<evidence type="ECO:0000256" key="8">
    <source>
        <dbReference type="ARBA" id="ARBA00023306"/>
    </source>
</evidence>
<dbReference type="Gene3D" id="3.40.1190.10">
    <property type="entry name" value="Mur-like, catalytic domain"/>
    <property type="match status" value="1"/>
</dbReference>
<dbReference type="EMBL" id="QYYD01000009">
    <property type="protein sequence ID" value="RJF75025.1"/>
    <property type="molecule type" value="Genomic_DNA"/>
</dbReference>